<sequence>MGLSTKQLIFICKLLNFLCNQTFIPFICEILLGIAILIALVFAAALLFAIYATRRARKEDREARAAVLGGWKEIGHMEIRGVPHPNKSLTSLPNPVTKSDQNSCTERLERPRLGKRLSGIAGIGAVGGKKLYEPIPPPPTTIPAARLSDHSTVRGKLPARSIAPPTSRKDIKSASGKQGTALTRDNLKKAEGNDRRQRAEGERGRDKRRTERGRGRDRQAKREKDRKARK</sequence>
<dbReference type="GeneID" id="91090215"/>
<name>A0AAJ8JYJ6_9TREE</name>
<evidence type="ECO:0000256" key="1">
    <source>
        <dbReference type="SAM" id="MobiDB-lite"/>
    </source>
</evidence>
<dbReference type="Proteomes" id="UP000094043">
    <property type="component" value="Chromosome 8"/>
</dbReference>
<feature type="region of interest" description="Disordered" evidence="1">
    <location>
        <begin position="131"/>
        <end position="230"/>
    </location>
</feature>
<keyword evidence="4" id="KW-1185">Reference proteome</keyword>
<dbReference type="KEGG" id="cdep:91090215"/>
<dbReference type="EMBL" id="CP143791">
    <property type="protein sequence ID" value="WVN90764.1"/>
    <property type="molecule type" value="Genomic_DNA"/>
</dbReference>
<gene>
    <name evidence="3" type="ORF">L203_106007</name>
</gene>
<organism evidence="3 4">
    <name type="scientific">Cryptococcus depauperatus CBS 7841</name>
    <dbReference type="NCBI Taxonomy" id="1295531"/>
    <lineage>
        <taxon>Eukaryota</taxon>
        <taxon>Fungi</taxon>
        <taxon>Dikarya</taxon>
        <taxon>Basidiomycota</taxon>
        <taxon>Agaricomycotina</taxon>
        <taxon>Tremellomycetes</taxon>
        <taxon>Tremellales</taxon>
        <taxon>Cryptococcaceae</taxon>
        <taxon>Cryptococcus</taxon>
    </lineage>
</organism>
<protein>
    <submittedName>
        <fullName evidence="3">Uncharacterized protein</fullName>
    </submittedName>
</protein>
<evidence type="ECO:0000313" key="4">
    <source>
        <dbReference type="Proteomes" id="UP000094043"/>
    </source>
</evidence>
<keyword evidence="2" id="KW-1133">Transmembrane helix</keyword>
<accession>A0AAJ8JYJ6</accession>
<feature type="compositionally biased region" description="Basic and acidic residues" evidence="1">
    <location>
        <begin position="185"/>
        <end position="230"/>
    </location>
</feature>
<evidence type="ECO:0000256" key="2">
    <source>
        <dbReference type="SAM" id="Phobius"/>
    </source>
</evidence>
<feature type="region of interest" description="Disordered" evidence="1">
    <location>
        <begin position="84"/>
        <end position="108"/>
    </location>
</feature>
<reference evidence="3" key="2">
    <citation type="journal article" date="2022" name="Elife">
        <title>Obligate sexual reproduction of a homothallic fungus closely related to the Cryptococcus pathogenic species complex.</title>
        <authorList>
            <person name="Passer A.R."/>
            <person name="Clancey S.A."/>
            <person name="Shea T."/>
            <person name="David-Palma M."/>
            <person name="Averette A.F."/>
            <person name="Boekhout T."/>
            <person name="Porcel B.M."/>
            <person name="Nowrousian M."/>
            <person name="Cuomo C.A."/>
            <person name="Sun S."/>
            <person name="Heitman J."/>
            <person name="Coelho M.A."/>
        </authorList>
    </citation>
    <scope>NUCLEOTIDE SEQUENCE</scope>
    <source>
        <strain evidence="3">CBS 7841</strain>
    </source>
</reference>
<evidence type="ECO:0000313" key="3">
    <source>
        <dbReference type="EMBL" id="WVN90764.1"/>
    </source>
</evidence>
<keyword evidence="2" id="KW-0812">Transmembrane</keyword>
<dbReference type="AlphaFoldDB" id="A0AAJ8JYJ6"/>
<feature type="transmembrane region" description="Helical" evidence="2">
    <location>
        <begin position="23"/>
        <end position="51"/>
    </location>
</feature>
<reference evidence="3" key="3">
    <citation type="submission" date="2024-01" db="EMBL/GenBank/DDBJ databases">
        <authorList>
            <person name="Coelho M.A."/>
            <person name="David-Palma M."/>
            <person name="Shea T."/>
            <person name="Sun S."/>
            <person name="Cuomo C.A."/>
            <person name="Heitman J."/>
        </authorList>
    </citation>
    <scope>NUCLEOTIDE SEQUENCE</scope>
    <source>
        <strain evidence="3">CBS 7841</strain>
    </source>
</reference>
<reference evidence="3" key="1">
    <citation type="submission" date="2016-06" db="EMBL/GenBank/DDBJ databases">
        <authorList>
            <person name="Cuomo C."/>
            <person name="Litvintseva A."/>
            <person name="Heitman J."/>
            <person name="Chen Y."/>
            <person name="Sun S."/>
            <person name="Springer D."/>
            <person name="Dromer F."/>
            <person name="Young S."/>
            <person name="Zeng Q."/>
            <person name="Chapman S."/>
            <person name="Gujja S."/>
            <person name="Saif S."/>
            <person name="Birren B."/>
        </authorList>
    </citation>
    <scope>NUCLEOTIDE SEQUENCE</scope>
    <source>
        <strain evidence="3">CBS 7841</strain>
    </source>
</reference>
<proteinExistence type="predicted"/>
<feature type="compositionally biased region" description="Polar residues" evidence="1">
    <location>
        <begin position="87"/>
        <end position="105"/>
    </location>
</feature>
<dbReference type="RefSeq" id="XP_066071464.1">
    <property type="nucleotide sequence ID" value="XM_066215367.1"/>
</dbReference>
<keyword evidence="2" id="KW-0472">Membrane</keyword>